<organism evidence="8 9">
    <name type="scientific">Ancylostoma caninum</name>
    <name type="common">Dog hookworm</name>
    <dbReference type="NCBI Taxonomy" id="29170"/>
    <lineage>
        <taxon>Eukaryota</taxon>
        <taxon>Metazoa</taxon>
        <taxon>Ecdysozoa</taxon>
        <taxon>Nematoda</taxon>
        <taxon>Chromadorea</taxon>
        <taxon>Rhabditida</taxon>
        <taxon>Rhabditina</taxon>
        <taxon>Rhabditomorpha</taxon>
        <taxon>Strongyloidea</taxon>
        <taxon>Ancylostomatidae</taxon>
        <taxon>Ancylostomatinae</taxon>
        <taxon>Ancylostoma</taxon>
    </lineage>
</organism>
<sequence>MVLQGILDELTSEIQRQIILANFVLLQSVHGSEINTFASMLNSTVTHSLEQSLLLCDAITLLSGITGDEVNLTTILNKEINGFTGPILFASDGARQPYFTGFTWENDELLPALSLMPLRTACNDSESLSCTYYDMSSDANSTVLLSLRLVVGDCEDGECGTRYTLLAALVVFGVVGVPLVVAFQFQRREREIHRMPWRIAYESVLRAKKEATPLPGYRKISSTSSSGLSDFAGFTPTYEPESSSAYLNDQKVFVKTFRQKRAVNFTRAEMKQLNLLRNITNTNLNTFIGMSFNQSNEMMVIWKYCSRKSLDHLIFEKNLRFGRTFQGSFLKHILNGLQYIHSSQIQFHGSLFLSNCVVDAYWVVRLTDFGVQQIIWDKMEHKELESCRSVDIERLPTSWFLCN</sequence>
<dbReference type="InterPro" id="IPR001245">
    <property type="entry name" value="Ser-Thr/Tyr_kinase_cat_dom"/>
</dbReference>
<evidence type="ECO:0000256" key="2">
    <source>
        <dbReference type="ARBA" id="ARBA00012202"/>
    </source>
</evidence>
<dbReference type="PROSITE" id="PS50011">
    <property type="entry name" value="PROTEIN_KINASE_DOM"/>
    <property type="match status" value="1"/>
</dbReference>
<feature type="domain" description="Protein kinase" evidence="7">
    <location>
        <begin position="220"/>
        <end position="403"/>
    </location>
</feature>
<dbReference type="Proteomes" id="UP000252519">
    <property type="component" value="Unassembled WGS sequence"/>
</dbReference>
<dbReference type="GO" id="GO:0001653">
    <property type="term" value="F:peptide receptor activity"/>
    <property type="evidence" value="ECO:0007669"/>
    <property type="project" value="TreeGrafter"/>
</dbReference>
<dbReference type="EMBL" id="JOJR01000002">
    <property type="protein sequence ID" value="RCN53322.1"/>
    <property type="molecule type" value="Genomic_DNA"/>
</dbReference>
<dbReference type="GO" id="GO:0004672">
    <property type="term" value="F:protein kinase activity"/>
    <property type="evidence" value="ECO:0007669"/>
    <property type="project" value="InterPro"/>
</dbReference>
<keyword evidence="9" id="KW-1185">Reference proteome</keyword>
<evidence type="ECO:0000256" key="6">
    <source>
        <dbReference type="SAM" id="Phobius"/>
    </source>
</evidence>
<dbReference type="InterPro" id="IPR000719">
    <property type="entry name" value="Prot_kinase_dom"/>
</dbReference>
<name>A0A368H9N7_ANCCA</name>
<reference evidence="8 9" key="1">
    <citation type="submission" date="2014-10" db="EMBL/GenBank/DDBJ databases">
        <title>Draft genome of the hookworm Ancylostoma caninum.</title>
        <authorList>
            <person name="Mitreva M."/>
        </authorList>
    </citation>
    <scope>NUCLEOTIDE SEQUENCE [LARGE SCALE GENOMIC DNA]</scope>
    <source>
        <strain evidence="8 9">Baltimore</strain>
    </source>
</reference>
<dbReference type="Pfam" id="PF07714">
    <property type="entry name" value="PK_Tyr_Ser-Thr"/>
    <property type="match status" value="1"/>
</dbReference>
<proteinExistence type="predicted"/>
<protein>
    <recommendedName>
        <fullName evidence="2">guanylate cyclase</fullName>
        <ecNumber evidence="2">4.6.1.2</ecNumber>
    </recommendedName>
</protein>
<keyword evidence="6" id="KW-0472">Membrane</keyword>
<evidence type="ECO:0000256" key="4">
    <source>
        <dbReference type="ARBA" id="ARBA00023239"/>
    </source>
</evidence>
<comment type="catalytic activity">
    <reaction evidence="1">
        <text>GTP = 3',5'-cyclic GMP + diphosphate</text>
        <dbReference type="Rhea" id="RHEA:13665"/>
        <dbReference type="ChEBI" id="CHEBI:33019"/>
        <dbReference type="ChEBI" id="CHEBI:37565"/>
        <dbReference type="ChEBI" id="CHEBI:57746"/>
        <dbReference type="EC" id="4.6.1.2"/>
    </reaction>
</comment>
<dbReference type="GO" id="GO:0007168">
    <property type="term" value="P:receptor guanylyl cyclase signaling pathway"/>
    <property type="evidence" value="ECO:0007669"/>
    <property type="project" value="TreeGrafter"/>
</dbReference>
<dbReference type="Gene3D" id="1.10.510.10">
    <property type="entry name" value="Transferase(Phosphotransferase) domain 1"/>
    <property type="match status" value="1"/>
</dbReference>
<comment type="caution">
    <text evidence="8">The sequence shown here is derived from an EMBL/GenBank/DDBJ whole genome shotgun (WGS) entry which is preliminary data.</text>
</comment>
<dbReference type="PANTHER" id="PTHR11920">
    <property type="entry name" value="GUANYLYL CYCLASE"/>
    <property type="match status" value="1"/>
</dbReference>
<evidence type="ECO:0000313" key="9">
    <source>
        <dbReference type="Proteomes" id="UP000252519"/>
    </source>
</evidence>
<dbReference type="STRING" id="29170.A0A368H9N7"/>
<evidence type="ECO:0000313" key="8">
    <source>
        <dbReference type="EMBL" id="RCN53322.1"/>
    </source>
</evidence>
<evidence type="ECO:0000259" key="7">
    <source>
        <dbReference type="PROSITE" id="PS50011"/>
    </source>
</evidence>
<evidence type="ECO:0000256" key="1">
    <source>
        <dbReference type="ARBA" id="ARBA00001436"/>
    </source>
</evidence>
<dbReference type="SUPFAM" id="SSF56112">
    <property type="entry name" value="Protein kinase-like (PK-like)"/>
    <property type="match status" value="1"/>
</dbReference>
<dbReference type="EC" id="4.6.1.2" evidence="2"/>
<keyword evidence="6" id="KW-0812">Transmembrane</keyword>
<keyword evidence="3" id="KW-0547">Nucleotide-binding</keyword>
<dbReference type="GO" id="GO:0005886">
    <property type="term" value="C:plasma membrane"/>
    <property type="evidence" value="ECO:0007669"/>
    <property type="project" value="TreeGrafter"/>
</dbReference>
<evidence type="ECO:0000256" key="3">
    <source>
        <dbReference type="ARBA" id="ARBA00022741"/>
    </source>
</evidence>
<dbReference type="PANTHER" id="PTHR11920:SF255">
    <property type="entry name" value="RECEPTOR-TYPE GUANYLATE CYCLASE GCY-25"/>
    <property type="match status" value="1"/>
</dbReference>
<dbReference type="GO" id="GO:0004383">
    <property type="term" value="F:guanylate cyclase activity"/>
    <property type="evidence" value="ECO:0007669"/>
    <property type="project" value="UniProtKB-EC"/>
</dbReference>
<dbReference type="InterPro" id="IPR011009">
    <property type="entry name" value="Kinase-like_dom_sf"/>
</dbReference>
<dbReference type="OrthoDB" id="5860608at2759"/>
<keyword evidence="6" id="KW-1133">Transmembrane helix</keyword>
<dbReference type="AlphaFoldDB" id="A0A368H9N7"/>
<dbReference type="GO" id="GO:0005524">
    <property type="term" value="F:ATP binding"/>
    <property type="evidence" value="ECO:0007669"/>
    <property type="project" value="InterPro"/>
</dbReference>
<keyword evidence="5" id="KW-0141">cGMP biosynthesis</keyword>
<feature type="transmembrane region" description="Helical" evidence="6">
    <location>
        <begin position="163"/>
        <end position="185"/>
    </location>
</feature>
<keyword evidence="4" id="KW-0456">Lyase</keyword>
<accession>A0A368H9N7</accession>
<gene>
    <name evidence="8" type="ORF">ANCCAN_00384</name>
</gene>
<dbReference type="GO" id="GO:0004016">
    <property type="term" value="F:adenylate cyclase activity"/>
    <property type="evidence" value="ECO:0007669"/>
    <property type="project" value="TreeGrafter"/>
</dbReference>
<dbReference type="InterPro" id="IPR050401">
    <property type="entry name" value="Cyclic_nucleotide_synthase"/>
</dbReference>
<evidence type="ECO:0000256" key="5">
    <source>
        <dbReference type="ARBA" id="ARBA00023293"/>
    </source>
</evidence>